<dbReference type="OrthoDB" id="7208816at2"/>
<dbReference type="InterPro" id="IPR029058">
    <property type="entry name" value="AB_hydrolase_fold"/>
</dbReference>
<dbReference type="GO" id="GO:0016746">
    <property type="term" value="F:acyltransferase activity"/>
    <property type="evidence" value="ECO:0007669"/>
    <property type="project" value="UniProtKB-KW"/>
</dbReference>
<comment type="subcellular location">
    <subcellularLocation>
        <location evidence="1">Cytoplasm</location>
    </subcellularLocation>
</comment>
<dbReference type="NCBIfam" id="TIGR01838">
    <property type="entry name" value="PHA_synth_I"/>
    <property type="match status" value="1"/>
</dbReference>
<keyword evidence="4" id="KW-0012">Acyltransferase</keyword>
<dbReference type="PANTHER" id="PTHR36837">
    <property type="entry name" value="POLY(3-HYDROXYALKANOATE) POLYMERASE SUBUNIT PHAC"/>
    <property type="match status" value="1"/>
</dbReference>
<dbReference type="PANTHER" id="PTHR36837:SF5">
    <property type="entry name" value="POLY-3-HYDROXYBUTYRATE SYNTHASE"/>
    <property type="match status" value="1"/>
</dbReference>
<dbReference type="Proteomes" id="UP000267535">
    <property type="component" value="Unassembled WGS sequence"/>
</dbReference>
<dbReference type="InterPro" id="IPR051321">
    <property type="entry name" value="PHA/PHB_synthase"/>
</dbReference>
<dbReference type="GO" id="GO:0005737">
    <property type="term" value="C:cytoplasm"/>
    <property type="evidence" value="ECO:0007669"/>
    <property type="project" value="UniProtKB-SubCell"/>
</dbReference>
<evidence type="ECO:0000256" key="2">
    <source>
        <dbReference type="ARBA" id="ARBA00022490"/>
    </source>
</evidence>
<evidence type="ECO:0000259" key="5">
    <source>
        <dbReference type="Pfam" id="PF07167"/>
    </source>
</evidence>
<sequence>MENNSNILSNPQEFINYLNQESQKVLDMYSSAGSEDIFKQFTQSWTDLASRSFEDPTVWVRAITDYQQAQMNLWQNIFSGKSAESPVAQPLKGDRRFAAEEWSQNPVFSYIKQSYLLSSNLLNEMASNANLSENEQKKLEFYTKQYIDAMSPTNFAVTNPEVLQQALETKGQSLIDGLQNLLGDVEKGRITMTDESAFTLGENIATTEGAVVFENEMLQLIQYKPTTEQVYSRPTLIVPPCINKFYIMDLQEHNSYVKYCVDQGQTVFLVSWVNPTIDQRDISWDDYVGNGTLKAIDAVKQITEQEKINAVSWCIGGTILSSTLAVMAKRKDESVASATFLTTLTDFTDPGDLCVFIDEQQVKQLTQKVDDEGLLNGRNLATAFNMLRSNDLVWSYVVNNYLKGQNPAPFDILYWNGDSTNLPAKMYNFYINEMYINNKLSKPDALTICGEKINLRDITIPVYFLSTIEDHIAPWKGTFKGTEMMQGKIEFVLGASGHVAGVINPASKNRRNYWTGGELGQGADHWLETAERQEGSWWPNWSKWIKPKAGKKVDAPKTYGNKTFKEIEPAPGRYVATRVD</sequence>
<organism evidence="6 7">
    <name type="scientific">Amphritea balenae</name>
    <dbReference type="NCBI Taxonomy" id="452629"/>
    <lineage>
        <taxon>Bacteria</taxon>
        <taxon>Pseudomonadati</taxon>
        <taxon>Pseudomonadota</taxon>
        <taxon>Gammaproteobacteria</taxon>
        <taxon>Oceanospirillales</taxon>
        <taxon>Oceanospirillaceae</taxon>
        <taxon>Amphritea</taxon>
    </lineage>
</organism>
<keyword evidence="7" id="KW-1185">Reference proteome</keyword>
<dbReference type="InterPro" id="IPR010941">
    <property type="entry name" value="PhaC_N"/>
</dbReference>
<evidence type="ECO:0000256" key="3">
    <source>
        <dbReference type="ARBA" id="ARBA00022679"/>
    </source>
</evidence>
<comment type="caution">
    <text evidence="6">The sequence shown here is derived from an EMBL/GenBank/DDBJ whole genome shotgun (WGS) entry which is preliminary data.</text>
</comment>
<dbReference type="SUPFAM" id="SSF53474">
    <property type="entry name" value="alpha/beta-Hydrolases"/>
    <property type="match status" value="1"/>
</dbReference>
<evidence type="ECO:0000313" key="6">
    <source>
        <dbReference type="EMBL" id="RRC97791.1"/>
    </source>
</evidence>
<evidence type="ECO:0000313" key="7">
    <source>
        <dbReference type="Proteomes" id="UP000267535"/>
    </source>
</evidence>
<dbReference type="AlphaFoldDB" id="A0A3P1SKH8"/>
<keyword evidence="2" id="KW-0963">Cytoplasm</keyword>
<evidence type="ECO:0000256" key="1">
    <source>
        <dbReference type="ARBA" id="ARBA00004496"/>
    </source>
</evidence>
<accession>A0A3P1SKH8</accession>
<proteinExistence type="predicted"/>
<dbReference type="InterPro" id="IPR010963">
    <property type="entry name" value="PHA_synth_I"/>
</dbReference>
<dbReference type="Gene3D" id="3.40.50.1820">
    <property type="entry name" value="alpha/beta hydrolase"/>
    <property type="match status" value="1"/>
</dbReference>
<dbReference type="RefSeq" id="WP_124927287.1">
    <property type="nucleotide sequence ID" value="NZ_BMOH01000008.1"/>
</dbReference>
<dbReference type="Pfam" id="PF07167">
    <property type="entry name" value="PhaC_N"/>
    <property type="match status" value="1"/>
</dbReference>
<dbReference type="EMBL" id="RQXV01000010">
    <property type="protein sequence ID" value="RRC97791.1"/>
    <property type="molecule type" value="Genomic_DNA"/>
</dbReference>
<gene>
    <name evidence="6" type="primary">phaC</name>
    <name evidence="6" type="ORF">EHS89_16575</name>
</gene>
<keyword evidence="3" id="KW-0808">Transferase</keyword>
<evidence type="ECO:0000256" key="4">
    <source>
        <dbReference type="ARBA" id="ARBA00023315"/>
    </source>
</evidence>
<protein>
    <submittedName>
        <fullName evidence="6">Class I poly(R)-hydroxyalkanoic acid synthase</fullName>
    </submittedName>
</protein>
<dbReference type="GO" id="GO:0042619">
    <property type="term" value="P:poly-hydroxybutyrate biosynthetic process"/>
    <property type="evidence" value="ECO:0007669"/>
    <property type="project" value="InterPro"/>
</dbReference>
<feature type="domain" description="Poly-beta-hydroxybutyrate polymerase N-terminal" evidence="5">
    <location>
        <begin position="94"/>
        <end position="260"/>
    </location>
</feature>
<reference evidence="6 7" key="1">
    <citation type="submission" date="2018-11" db="EMBL/GenBank/DDBJ databases">
        <title>The draft genome sequence of Amphritea balenae JAMM 1525T.</title>
        <authorList>
            <person name="Fang Z."/>
            <person name="Zhang Y."/>
            <person name="Han X."/>
        </authorList>
    </citation>
    <scope>NUCLEOTIDE SEQUENCE [LARGE SCALE GENOMIC DNA]</scope>
    <source>
        <strain evidence="6 7">JAMM 1525</strain>
    </source>
</reference>
<name>A0A3P1SKH8_9GAMM</name>